<dbReference type="Pfam" id="PF00005">
    <property type="entry name" value="ABC_tran"/>
    <property type="match status" value="1"/>
</dbReference>
<feature type="domain" description="ABC transporter" evidence="8">
    <location>
        <begin position="346"/>
        <end position="553"/>
    </location>
</feature>
<dbReference type="STRING" id="209880.SAMN02910343_01571"/>
<dbReference type="SUPFAM" id="SSF52540">
    <property type="entry name" value="P-loop containing nucleoside triphosphate hydrolases"/>
    <property type="match status" value="1"/>
</dbReference>
<dbReference type="SMART" id="SM00382">
    <property type="entry name" value="AAA"/>
    <property type="match status" value="1"/>
</dbReference>
<evidence type="ECO:0000256" key="7">
    <source>
        <dbReference type="SAM" id="Phobius"/>
    </source>
</evidence>
<dbReference type="OrthoDB" id="9770415at2"/>
<feature type="transmembrane region" description="Helical" evidence="7">
    <location>
        <begin position="67"/>
        <end position="90"/>
    </location>
</feature>
<evidence type="ECO:0000256" key="2">
    <source>
        <dbReference type="ARBA" id="ARBA00022692"/>
    </source>
</evidence>
<dbReference type="PROSITE" id="PS50929">
    <property type="entry name" value="ABC_TM1F"/>
    <property type="match status" value="1"/>
</dbReference>
<name>A0A1G5WRX2_9FIRM</name>
<dbReference type="PROSITE" id="PS50893">
    <property type="entry name" value="ABC_TRANSPORTER_2"/>
    <property type="match status" value="1"/>
</dbReference>
<dbReference type="CDD" id="cd03228">
    <property type="entry name" value="ABCC_MRP_Like"/>
    <property type="match status" value="1"/>
</dbReference>
<dbReference type="InterPro" id="IPR003439">
    <property type="entry name" value="ABC_transporter-like_ATP-bd"/>
</dbReference>
<dbReference type="RefSeq" id="WP_091365519.1">
    <property type="nucleotide sequence ID" value="NZ_FMXA01000030.1"/>
</dbReference>
<keyword evidence="11" id="KW-1185">Reference proteome</keyword>
<evidence type="ECO:0000259" key="8">
    <source>
        <dbReference type="PROSITE" id="PS50893"/>
    </source>
</evidence>
<feature type="transmembrane region" description="Helical" evidence="7">
    <location>
        <begin position="162"/>
        <end position="179"/>
    </location>
</feature>
<dbReference type="Proteomes" id="UP000199689">
    <property type="component" value="Unassembled WGS sequence"/>
</dbReference>
<evidence type="ECO:0000256" key="6">
    <source>
        <dbReference type="ARBA" id="ARBA00023136"/>
    </source>
</evidence>
<proteinExistence type="predicted"/>
<evidence type="ECO:0000256" key="5">
    <source>
        <dbReference type="ARBA" id="ARBA00022989"/>
    </source>
</evidence>
<sequence length="553" mass="61781">MKQADKENNHINWKLFAQFLSAHKWVCGLMAVLILLASTTVLIPPWVLGRFVDQLYMPGQAWMWGAAWLAAGILAGVAESGQNSVIIVLGQKLMHFLRSRMAAKLSRLPFSYYTAHSSGEISSHFLNDVDAINVLFTEGIVALSANALKLLAIILVIGRTNVYLALLLCVILPFLWKFTRICQQSVRKAQLKQRSAIADVFSCLPETMAMLPVIQNLGMESFMENRYGQMIGRSFRAIERTNFFDSVYSPIIKMVTACTIAVMMVLAAGNVTGNYFHLSAGKAVSMIAYILALFSPLEALGMEIQSIQTAAAALERVTQFLELPEEKHMPIPGGSTKEVPEDVAACEFRHVSFAYEKGKTIFRDLNFTVRQGDYLMIQGRTGSGKTTLFRLLTGLIQPDSGEILMYGQSLDCMDRQKRRALFGIVEQKFEKVEGTLRDQITLHQGEPSGEDDTWIWHILEQVGLDSTVRQIPGGLEAEAESAGLSDGQWQLMGLARALYGNPRILLLDEFTAHVDTKTEWMLYQTLAKMKGQYTCIVISHRHMNMDNIHVLEL</sequence>
<evidence type="ECO:0000256" key="3">
    <source>
        <dbReference type="ARBA" id="ARBA00022741"/>
    </source>
</evidence>
<dbReference type="PANTHER" id="PTHR43394">
    <property type="entry name" value="ATP-DEPENDENT PERMEASE MDL1, MITOCHONDRIAL"/>
    <property type="match status" value="1"/>
</dbReference>
<dbReference type="AlphaFoldDB" id="A0A1G5WRX2"/>
<gene>
    <name evidence="10" type="ORF">SAMN02910343_01571</name>
</gene>
<evidence type="ECO:0000256" key="1">
    <source>
        <dbReference type="ARBA" id="ARBA00004651"/>
    </source>
</evidence>
<dbReference type="EMBL" id="FMXA01000030">
    <property type="protein sequence ID" value="SDA60881.1"/>
    <property type="molecule type" value="Genomic_DNA"/>
</dbReference>
<dbReference type="InterPro" id="IPR039421">
    <property type="entry name" value="Type_1_exporter"/>
</dbReference>
<feature type="transmembrane region" description="Helical" evidence="7">
    <location>
        <begin position="134"/>
        <end position="156"/>
    </location>
</feature>
<accession>A0A1G5WRX2</accession>
<keyword evidence="4" id="KW-0067">ATP-binding</keyword>
<keyword evidence="3" id="KW-0547">Nucleotide-binding</keyword>
<dbReference type="GO" id="GO:0005886">
    <property type="term" value="C:plasma membrane"/>
    <property type="evidence" value="ECO:0007669"/>
    <property type="project" value="UniProtKB-SubCell"/>
</dbReference>
<evidence type="ECO:0000313" key="11">
    <source>
        <dbReference type="Proteomes" id="UP000199689"/>
    </source>
</evidence>
<dbReference type="InterPro" id="IPR003593">
    <property type="entry name" value="AAA+_ATPase"/>
</dbReference>
<feature type="domain" description="ABC transmembrane type-1" evidence="9">
    <location>
        <begin position="29"/>
        <end position="309"/>
    </location>
</feature>
<comment type="subcellular location">
    <subcellularLocation>
        <location evidence="1">Cell membrane</location>
        <topology evidence="1">Multi-pass membrane protein</topology>
    </subcellularLocation>
</comment>
<dbReference type="GO" id="GO:0005524">
    <property type="term" value="F:ATP binding"/>
    <property type="evidence" value="ECO:0007669"/>
    <property type="project" value="UniProtKB-KW"/>
</dbReference>
<feature type="transmembrane region" description="Helical" evidence="7">
    <location>
        <begin position="250"/>
        <end position="269"/>
    </location>
</feature>
<dbReference type="Gene3D" id="3.40.50.300">
    <property type="entry name" value="P-loop containing nucleotide triphosphate hydrolases"/>
    <property type="match status" value="1"/>
</dbReference>
<keyword evidence="5 7" id="KW-1133">Transmembrane helix</keyword>
<dbReference type="InterPro" id="IPR027417">
    <property type="entry name" value="P-loop_NTPase"/>
</dbReference>
<feature type="transmembrane region" description="Helical" evidence="7">
    <location>
        <begin position="275"/>
        <end position="294"/>
    </location>
</feature>
<dbReference type="SUPFAM" id="SSF90123">
    <property type="entry name" value="ABC transporter transmembrane region"/>
    <property type="match status" value="1"/>
</dbReference>
<dbReference type="GeneID" id="87756556"/>
<dbReference type="InterPro" id="IPR011527">
    <property type="entry name" value="ABC1_TM_dom"/>
</dbReference>
<feature type="transmembrane region" description="Helical" evidence="7">
    <location>
        <begin position="25"/>
        <end position="47"/>
    </location>
</feature>
<dbReference type="GO" id="GO:0015421">
    <property type="term" value="F:ABC-type oligopeptide transporter activity"/>
    <property type="evidence" value="ECO:0007669"/>
    <property type="project" value="TreeGrafter"/>
</dbReference>
<evidence type="ECO:0000259" key="9">
    <source>
        <dbReference type="PROSITE" id="PS50929"/>
    </source>
</evidence>
<keyword evidence="6 7" id="KW-0472">Membrane</keyword>
<dbReference type="Pfam" id="PF00664">
    <property type="entry name" value="ABC_membrane"/>
    <property type="match status" value="1"/>
</dbReference>
<evidence type="ECO:0000256" key="4">
    <source>
        <dbReference type="ARBA" id="ARBA00022840"/>
    </source>
</evidence>
<keyword evidence="2 7" id="KW-0812">Transmembrane</keyword>
<reference evidence="10 11" key="1">
    <citation type="submission" date="2016-10" db="EMBL/GenBank/DDBJ databases">
        <authorList>
            <person name="de Groot N.N."/>
        </authorList>
    </citation>
    <scope>NUCLEOTIDE SEQUENCE [LARGE SCALE GENOMIC DNA]</scope>
    <source>
        <strain evidence="10 11">DSM 15230</strain>
    </source>
</reference>
<dbReference type="PANTHER" id="PTHR43394:SF1">
    <property type="entry name" value="ATP-BINDING CASSETTE SUB-FAMILY B MEMBER 10, MITOCHONDRIAL"/>
    <property type="match status" value="1"/>
</dbReference>
<evidence type="ECO:0000313" key="10">
    <source>
        <dbReference type="EMBL" id="SDA60881.1"/>
    </source>
</evidence>
<dbReference type="Gene3D" id="1.20.1560.10">
    <property type="entry name" value="ABC transporter type 1, transmembrane domain"/>
    <property type="match status" value="1"/>
</dbReference>
<organism evidence="10 11">
    <name type="scientific">Allisonella histaminiformans</name>
    <dbReference type="NCBI Taxonomy" id="209880"/>
    <lineage>
        <taxon>Bacteria</taxon>
        <taxon>Bacillati</taxon>
        <taxon>Bacillota</taxon>
        <taxon>Negativicutes</taxon>
        <taxon>Veillonellales</taxon>
        <taxon>Veillonellaceae</taxon>
        <taxon>Allisonella</taxon>
    </lineage>
</organism>
<dbReference type="GO" id="GO:0016887">
    <property type="term" value="F:ATP hydrolysis activity"/>
    <property type="evidence" value="ECO:0007669"/>
    <property type="project" value="InterPro"/>
</dbReference>
<dbReference type="InterPro" id="IPR036640">
    <property type="entry name" value="ABC1_TM_sf"/>
</dbReference>
<protein>
    <submittedName>
        <fullName evidence="10">ABC-type multidrug transport system, ATPase and permease component</fullName>
    </submittedName>
</protein>